<dbReference type="AlphaFoldDB" id="A0A6N2K1H9"/>
<reference evidence="1" key="1">
    <citation type="submission" date="2019-03" db="EMBL/GenBank/DDBJ databases">
        <authorList>
            <person name="Mank J."/>
            <person name="Almeida P."/>
        </authorList>
    </citation>
    <scope>NUCLEOTIDE SEQUENCE</scope>
    <source>
        <strain evidence="1">78183</strain>
    </source>
</reference>
<name>A0A6N2K1H9_SALVM</name>
<evidence type="ECO:0000313" key="1">
    <source>
        <dbReference type="EMBL" id="VFU20866.1"/>
    </source>
</evidence>
<sequence>MKRSEEVHKDTRWLLAKRERVLGSLTRRIKVCSVDWNCADAMKYLVEVVVVVFAA</sequence>
<proteinExistence type="predicted"/>
<dbReference type="EMBL" id="CAADRP010000001">
    <property type="protein sequence ID" value="VFU20866.1"/>
    <property type="molecule type" value="Genomic_DNA"/>
</dbReference>
<gene>
    <name evidence="1" type="ORF">SVIM_LOCUS8874</name>
</gene>
<organism evidence="1">
    <name type="scientific">Salix viminalis</name>
    <name type="common">Common osier</name>
    <name type="synonym">Basket willow</name>
    <dbReference type="NCBI Taxonomy" id="40686"/>
    <lineage>
        <taxon>Eukaryota</taxon>
        <taxon>Viridiplantae</taxon>
        <taxon>Streptophyta</taxon>
        <taxon>Embryophyta</taxon>
        <taxon>Tracheophyta</taxon>
        <taxon>Spermatophyta</taxon>
        <taxon>Magnoliopsida</taxon>
        <taxon>eudicotyledons</taxon>
        <taxon>Gunneridae</taxon>
        <taxon>Pentapetalae</taxon>
        <taxon>rosids</taxon>
        <taxon>fabids</taxon>
        <taxon>Malpighiales</taxon>
        <taxon>Salicaceae</taxon>
        <taxon>Saliceae</taxon>
        <taxon>Salix</taxon>
    </lineage>
</organism>
<accession>A0A6N2K1H9</accession>
<protein>
    <submittedName>
        <fullName evidence="1">Uncharacterized protein</fullName>
    </submittedName>
</protein>